<dbReference type="RefSeq" id="WP_207445790.1">
    <property type="nucleotide sequence ID" value="NZ_CP061091.1"/>
</dbReference>
<gene>
    <name evidence="2" type="ORF">IAI60_06345</name>
</gene>
<name>A0ABS3KB52_9PROT</name>
<accession>A0ABS3KB52</accession>
<dbReference type="Proteomes" id="UP001518990">
    <property type="component" value="Unassembled WGS sequence"/>
</dbReference>
<feature type="chain" id="PRO_5045952975" evidence="1">
    <location>
        <begin position="22"/>
        <end position="85"/>
    </location>
</feature>
<sequence>MPSRLFLSLPLLTWLSGPAGATELRALPPDLAYCEELAARLAPLPGATRQPARGLAEEGTRLCHRGYVRTGVAKLRRALRAAQGR</sequence>
<feature type="signal peptide" evidence="1">
    <location>
        <begin position="1"/>
        <end position="21"/>
    </location>
</feature>
<dbReference type="EMBL" id="JACTNF010000004">
    <property type="protein sequence ID" value="MBO1074222.1"/>
    <property type="molecule type" value="Genomic_DNA"/>
</dbReference>
<keyword evidence="3" id="KW-1185">Reference proteome</keyword>
<organism evidence="2 3">
    <name type="scientific">Roseomonas marmotae</name>
    <dbReference type="NCBI Taxonomy" id="2768161"/>
    <lineage>
        <taxon>Bacteria</taxon>
        <taxon>Pseudomonadati</taxon>
        <taxon>Pseudomonadota</taxon>
        <taxon>Alphaproteobacteria</taxon>
        <taxon>Acetobacterales</taxon>
        <taxon>Roseomonadaceae</taxon>
        <taxon>Roseomonas</taxon>
    </lineage>
</organism>
<keyword evidence="1" id="KW-0732">Signal</keyword>
<evidence type="ECO:0000313" key="2">
    <source>
        <dbReference type="EMBL" id="MBO1074222.1"/>
    </source>
</evidence>
<proteinExistence type="predicted"/>
<evidence type="ECO:0000256" key="1">
    <source>
        <dbReference type="SAM" id="SignalP"/>
    </source>
</evidence>
<reference evidence="2 3" key="1">
    <citation type="submission" date="2020-09" db="EMBL/GenBank/DDBJ databases">
        <title>Roseomonas.</title>
        <authorList>
            <person name="Zhu W."/>
        </authorList>
    </citation>
    <scope>NUCLEOTIDE SEQUENCE [LARGE SCALE GENOMIC DNA]</scope>
    <source>
        <strain evidence="2 3">1311</strain>
    </source>
</reference>
<protein>
    <submittedName>
        <fullName evidence="2">Uncharacterized protein</fullName>
    </submittedName>
</protein>
<comment type="caution">
    <text evidence="2">The sequence shown here is derived from an EMBL/GenBank/DDBJ whole genome shotgun (WGS) entry which is preliminary data.</text>
</comment>
<evidence type="ECO:0000313" key="3">
    <source>
        <dbReference type="Proteomes" id="UP001518990"/>
    </source>
</evidence>